<dbReference type="AlphaFoldDB" id="A0A916X5I9"/>
<gene>
    <name evidence="4" type="ORF">GCM10011494_19460</name>
</gene>
<evidence type="ECO:0000259" key="3">
    <source>
        <dbReference type="Pfam" id="PF25954"/>
    </source>
</evidence>
<dbReference type="Gene3D" id="1.10.287.470">
    <property type="entry name" value="Helix hairpin bin"/>
    <property type="match status" value="1"/>
</dbReference>
<proteinExistence type="inferred from homology"/>
<dbReference type="InterPro" id="IPR058792">
    <property type="entry name" value="Beta-barrel_RND_2"/>
</dbReference>
<evidence type="ECO:0000313" key="5">
    <source>
        <dbReference type="Proteomes" id="UP000608154"/>
    </source>
</evidence>
<reference evidence="4" key="1">
    <citation type="journal article" date="2014" name="Int. J. Syst. Evol. Microbiol.">
        <title>Complete genome sequence of Corynebacterium casei LMG S-19264T (=DSM 44701T), isolated from a smear-ripened cheese.</title>
        <authorList>
            <consortium name="US DOE Joint Genome Institute (JGI-PGF)"/>
            <person name="Walter F."/>
            <person name="Albersmeier A."/>
            <person name="Kalinowski J."/>
            <person name="Ruckert C."/>
        </authorList>
    </citation>
    <scope>NUCLEOTIDE SEQUENCE</scope>
    <source>
        <strain evidence="4">CGMCC 1.15095</strain>
    </source>
</reference>
<dbReference type="InterPro" id="IPR006143">
    <property type="entry name" value="RND_pump_MFP"/>
</dbReference>
<reference evidence="4" key="2">
    <citation type="submission" date="2020-09" db="EMBL/GenBank/DDBJ databases">
        <authorList>
            <person name="Sun Q."/>
            <person name="Zhou Y."/>
        </authorList>
    </citation>
    <scope>NUCLEOTIDE SEQUENCE</scope>
    <source>
        <strain evidence="4">CGMCC 1.15095</strain>
    </source>
</reference>
<dbReference type="SUPFAM" id="SSF111369">
    <property type="entry name" value="HlyD-like secretion proteins"/>
    <property type="match status" value="1"/>
</dbReference>
<keyword evidence="2" id="KW-0732">Signal</keyword>
<accession>A0A916X5I9</accession>
<dbReference type="Proteomes" id="UP000608154">
    <property type="component" value="Unassembled WGS sequence"/>
</dbReference>
<dbReference type="RefSeq" id="WP_188770949.1">
    <property type="nucleotide sequence ID" value="NZ_BMHK01000011.1"/>
</dbReference>
<organism evidence="4 5">
    <name type="scientific">Novosphingobium endophyticum</name>
    <dbReference type="NCBI Taxonomy" id="1955250"/>
    <lineage>
        <taxon>Bacteria</taxon>
        <taxon>Pseudomonadati</taxon>
        <taxon>Pseudomonadota</taxon>
        <taxon>Alphaproteobacteria</taxon>
        <taxon>Sphingomonadales</taxon>
        <taxon>Sphingomonadaceae</taxon>
        <taxon>Novosphingobium</taxon>
    </lineage>
</organism>
<dbReference type="Pfam" id="PF25954">
    <property type="entry name" value="Beta-barrel_RND_2"/>
    <property type="match status" value="1"/>
</dbReference>
<evidence type="ECO:0000256" key="2">
    <source>
        <dbReference type="SAM" id="SignalP"/>
    </source>
</evidence>
<feature type="chain" id="PRO_5038011123" evidence="2">
    <location>
        <begin position="26"/>
        <end position="362"/>
    </location>
</feature>
<dbReference type="EMBL" id="BMHK01000011">
    <property type="protein sequence ID" value="GGC00990.1"/>
    <property type="molecule type" value="Genomic_DNA"/>
</dbReference>
<dbReference type="Gene3D" id="2.40.50.100">
    <property type="match status" value="1"/>
</dbReference>
<comment type="caution">
    <text evidence="4">The sequence shown here is derived from an EMBL/GenBank/DDBJ whole genome shotgun (WGS) entry which is preliminary data.</text>
</comment>
<dbReference type="NCBIfam" id="TIGR01730">
    <property type="entry name" value="RND_mfp"/>
    <property type="match status" value="1"/>
</dbReference>
<evidence type="ECO:0000256" key="1">
    <source>
        <dbReference type="ARBA" id="ARBA00009477"/>
    </source>
</evidence>
<protein>
    <submittedName>
        <fullName evidence="4">Hemolysin secretion protein D</fullName>
    </submittedName>
</protein>
<evidence type="ECO:0000313" key="4">
    <source>
        <dbReference type="EMBL" id="GGC00990.1"/>
    </source>
</evidence>
<sequence length="362" mass="38264">MPIRKSSLRAAVLMLGALVPLSACSSGEQGKEARTPPQAVTVAVVAERQISGGITASGRLLPREEMAVAADLSGFRVARVLVEEGAFAKAGQPLAILDDSLLRSQISQMEAQLAQQQVSAEQARDQAVRVEGLENQGVLSNEAIAQRRFAARTSAASVAATRAQLDDLLVRRSHLVIRAPASGKVIERVVRPGDTSSAGTVMFRMARGNLIELYAELPEADAARVRMGDPARVTLSSGHTLEGHVRLIGERIDQTTGVVIARVALPVDSELRSGGFAKARFSGDKSVLALPEKAVHYDADGASVMVIDKDNRVRRVRVSTGDHADGHVELRQGPPAGSRVAVKGAAFTLEGDVVKVVGGTER</sequence>
<dbReference type="PANTHER" id="PTHR30469:SF15">
    <property type="entry name" value="HLYD FAMILY OF SECRETION PROTEINS"/>
    <property type="match status" value="1"/>
</dbReference>
<comment type="similarity">
    <text evidence="1">Belongs to the membrane fusion protein (MFP) (TC 8.A.1) family.</text>
</comment>
<feature type="domain" description="CusB-like beta-barrel" evidence="3">
    <location>
        <begin position="214"/>
        <end position="283"/>
    </location>
</feature>
<dbReference type="GO" id="GO:0015562">
    <property type="term" value="F:efflux transmembrane transporter activity"/>
    <property type="evidence" value="ECO:0007669"/>
    <property type="project" value="TreeGrafter"/>
</dbReference>
<dbReference type="Gene3D" id="2.40.30.170">
    <property type="match status" value="1"/>
</dbReference>
<dbReference type="Gene3D" id="2.40.420.20">
    <property type="match status" value="1"/>
</dbReference>
<dbReference type="GO" id="GO:1990281">
    <property type="term" value="C:efflux pump complex"/>
    <property type="evidence" value="ECO:0007669"/>
    <property type="project" value="TreeGrafter"/>
</dbReference>
<dbReference type="PANTHER" id="PTHR30469">
    <property type="entry name" value="MULTIDRUG RESISTANCE PROTEIN MDTA"/>
    <property type="match status" value="1"/>
</dbReference>
<keyword evidence="5" id="KW-1185">Reference proteome</keyword>
<name>A0A916X5I9_9SPHN</name>
<feature type="signal peptide" evidence="2">
    <location>
        <begin position="1"/>
        <end position="25"/>
    </location>
</feature>